<sequence length="261" mass="29767">MDKKNYTDQMQRTVEIQSTVSRIVSLVPSQTELLVDLGLRDKLVGITKFCVHPVGLKKEVQLIGGTKNVKIDLVRSLNPDLVIGNKEENNQADIEELEVIHPTWMSDIFNLEDALDMIRKIGEITETAKRAEEIVSEIKTNFSQLEGLKKTGKTVLYLIWKNPYIAVGPNTFIDSMLHTLGFENAMTKERYPEVNLQQLNPDLIFLSSEPFPFKEKHIEELQNQFPASQVVLVDGEYFSWYGSRLIGAPAYFTELLHQIKT</sequence>
<dbReference type="Proteomes" id="UP000316008">
    <property type="component" value="Unassembled WGS sequence"/>
</dbReference>
<dbReference type="SUPFAM" id="SSF53807">
    <property type="entry name" value="Helical backbone' metal receptor"/>
    <property type="match status" value="1"/>
</dbReference>
<dbReference type="RefSeq" id="WP_144331658.1">
    <property type="nucleotide sequence ID" value="NZ_VLPL01000001.1"/>
</dbReference>
<organism evidence="3 4">
    <name type="scientific">Fluviicola chungangensis</name>
    <dbReference type="NCBI Taxonomy" id="2597671"/>
    <lineage>
        <taxon>Bacteria</taxon>
        <taxon>Pseudomonadati</taxon>
        <taxon>Bacteroidota</taxon>
        <taxon>Flavobacteriia</taxon>
        <taxon>Flavobacteriales</taxon>
        <taxon>Crocinitomicaceae</taxon>
        <taxon>Fluviicola</taxon>
    </lineage>
</organism>
<dbReference type="InterPro" id="IPR050902">
    <property type="entry name" value="ABC_Transporter_SBP"/>
</dbReference>
<name>A0A556N7Q7_9FLAO</name>
<dbReference type="NCBIfam" id="NF038402">
    <property type="entry name" value="TroA_like"/>
    <property type="match status" value="1"/>
</dbReference>
<feature type="domain" description="Fe/B12 periplasmic-binding" evidence="2">
    <location>
        <begin position="22"/>
        <end position="261"/>
    </location>
</feature>
<reference evidence="3 4" key="1">
    <citation type="submission" date="2019-07" db="EMBL/GenBank/DDBJ databases">
        <authorList>
            <person name="Huq M.A."/>
        </authorList>
    </citation>
    <scope>NUCLEOTIDE SEQUENCE [LARGE SCALE GENOMIC DNA]</scope>
    <source>
        <strain evidence="3 4">MAH-3</strain>
    </source>
</reference>
<comment type="caution">
    <text evidence="3">The sequence shown here is derived from an EMBL/GenBank/DDBJ whole genome shotgun (WGS) entry which is preliminary data.</text>
</comment>
<proteinExistence type="predicted"/>
<dbReference type="AlphaFoldDB" id="A0A556N7Q7"/>
<dbReference type="PANTHER" id="PTHR30535">
    <property type="entry name" value="VITAMIN B12-BINDING PROTEIN"/>
    <property type="match status" value="1"/>
</dbReference>
<keyword evidence="4" id="KW-1185">Reference proteome</keyword>
<dbReference type="PANTHER" id="PTHR30535:SF35">
    <property type="entry name" value="PERIPLASMIC BINDING PROTEIN"/>
    <property type="match status" value="1"/>
</dbReference>
<dbReference type="Pfam" id="PF01497">
    <property type="entry name" value="Peripla_BP_2"/>
    <property type="match status" value="1"/>
</dbReference>
<evidence type="ECO:0000313" key="3">
    <source>
        <dbReference type="EMBL" id="TSJ48123.1"/>
    </source>
</evidence>
<accession>A0A556N7Q7</accession>
<dbReference type="InterPro" id="IPR054828">
    <property type="entry name" value="Vit_B12_bind_prot"/>
</dbReference>
<dbReference type="EMBL" id="VLPL01000001">
    <property type="protein sequence ID" value="TSJ48123.1"/>
    <property type="molecule type" value="Genomic_DNA"/>
</dbReference>
<evidence type="ECO:0000256" key="1">
    <source>
        <dbReference type="ARBA" id="ARBA00022729"/>
    </source>
</evidence>
<dbReference type="InterPro" id="IPR002491">
    <property type="entry name" value="ABC_transptr_periplasmic_BD"/>
</dbReference>
<evidence type="ECO:0000313" key="4">
    <source>
        <dbReference type="Proteomes" id="UP000316008"/>
    </source>
</evidence>
<gene>
    <name evidence="3" type="ORF">FO442_03030</name>
</gene>
<dbReference type="PROSITE" id="PS50983">
    <property type="entry name" value="FE_B12_PBP"/>
    <property type="match status" value="1"/>
</dbReference>
<dbReference type="Gene3D" id="3.40.50.1980">
    <property type="entry name" value="Nitrogenase molybdenum iron protein domain"/>
    <property type="match status" value="2"/>
</dbReference>
<dbReference type="OrthoDB" id="9816357at2"/>
<protein>
    <submittedName>
        <fullName evidence="3">ABC transporter substrate-binding protein</fullName>
    </submittedName>
</protein>
<keyword evidence="1" id="KW-0732">Signal</keyword>
<evidence type="ECO:0000259" key="2">
    <source>
        <dbReference type="PROSITE" id="PS50983"/>
    </source>
</evidence>